<dbReference type="CDD" id="cd03379">
    <property type="entry name" value="beta_CA_cladeD"/>
    <property type="match status" value="1"/>
</dbReference>
<accession>A0A923J0N0</accession>
<keyword evidence="4 6" id="KW-0862">Zinc</keyword>
<protein>
    <recommendedName>
        <fullName evidence="2">carbonic anhydrase</fullName>
        <ecNumber evidence="2">4.2.1.1</ecNumber>
    </recommendedName>
</protein>
<comment type="catalytic activity">
    <reaction evidence="5">
        <text>hydrogencarbonate + H(+) = CO2 + H2O</text>
        <dbReference type="Rhea" id="RHEA:10748"/>
        <dbReference type="ChEBI" id="CHEBI:15377"/>
        <dbReference type="ChEBI" id="CHEBI:15378"/>
        <dbReference type="ChEBI" id="CHEBI:16526"/>
        <dbReference type="ChEBI" id="CHEBI:17544"/>
        <dbReference type="EC" id="4.2.1.1"/>
    </reaction>
</comment>
<dbReference type="SUPFAM" id="SSF53056">
    <property type="entry name" value="beta-carbonic anhydrase, cab"/>
    <property type="match status" value="1"/>
</dbReference>
<evidence type="ECO:0000256" key="6">
    <source>
        <dbReference type="PIRSR" id="PIRSR601765-1"/>
    </source>
</evidence>
<dbReference type="GO" id="GO:0004089">
    <property type="term" value="F:carbonate dehydratase activity"/>
    <property type="evidence" value="ECO:0007669"/>
    <property type="project" value="UniProtKB-EC"/>
</dbReference>
<organism evidence="7 8">
    <name type="scientific">Clostridium tetanomorphum</name>
    <dbReference type="NCBI Taxonomy" id="1553"/>
    <lineage>
        <taxon>Bacteria</taxon>
        <taxon>Bacillati</taxon>
        <taxon>Bacillota</taxon>
        <taxon>Clostridia</taxon>
        <taxon>Eubacteriales</taxon>
        <taxon>Clostridiaceae</taxon>
        <taxon>Clostridium</taxon>
    </lineage>
</organism>
<feature type="binding site" evidence="6">
    <location>
        <position position="96"/>
    </location>
    <ligand>
        <name>Zn(2+)</name>
        <dbReference type="ChEBI" id="CHEBI:29105"/>
    </ligand>
</feature>
<dbReference type="GO" id="GO:0008270">
    <property type="term" value="F:zinc ion binding"/>
    <property type="evidence" value="ECO:0007669"/>
    <property type="project" value="InterPro"/>
</dbReference>
<evidence type="ECO:0000256" key="2">
    <source>
        <dbReference type="ARBA" id="ARBA00012925"/>
    </source>
</evidence>
<gene>
    <name evidence="7" type="ORF">HGG79_01290</name>
</gene>
<comment type="caution">
    <text evidence="7">The sequence shown here is derived from an EMBL/GenBank/DDBJ whole genome shotgun (WGS) entry which is preliminary data.</text>
</comment>
<dbReference type="AlphaFoldDB" id="A0A923J0N0"/>
<feature type="binding site" evidence="6">
    <location>
        <position position="40"/>
    </location>
    <ligand>
        <name>Zn(2+)</name>
        <dbReference type="ChEBI" id="CHEBI:29105"/>
    </ligand>
</feature>
<dbReference type="Proteomes" id="UP000563151">
    <property type="component" value="Unassembled WGS sequence"/>
</dbReference>
<reference evidence="7 8" key="1">
    <citation type="submission" date="2020-04" db="EMBL/GenBank/DDBJ databases">
        <title>Genomic insights into acetone-butanol-ethanol (ABE) fermentation by sequencing solventogenic clostridia strains.</title>
        <authorList>
            <person name="Brown S."/>
        </authorList>
    </citation>
    <scope>NUCLEOTIDE SEQUENCE [LARGE SCALE GENOMIC DNA]</scope>
    <source>
        <strain evidence="7 8">DJ011</strain>
    </source>
</reference>
<evidence type="ECO:0000256" key="3">
    <source>
        <dbReference type="ARBA" id="ARBA00022723"/>
    </source>
</evidence>
<proteinExistence type="inferred from homology"/>
<dbReference type="Gene3D" id="3.40.1050.10">
    <property type="entry name" value="Carbonic anhydrase"/>
    <property type="match status" value="1"/>
</dbReference>
<dbReference type="InterPro" id="IPR001765">
    <property type="entry name" value="Carbonic_anhydrase"/>
</dbReference>
<dbReference type="PANTHER" id="PTHR43175">
    <property type="entry name" value="CARBONIC ANHYDRASE"/>
    <property type="match status" value="1"/>
</dbReference>
<evidence type="ECO:0000313" key="7">
    <source>
        <dbReference type="EMBL" id="MBC2396413.1"/>
    </source>
</evidence>
<comment type="cofactor">
    <cofactor evidence="6">
        <name>Zn(2+)</name>
        <dbReference type="ChEBI" id="CHEBI:29105"/>
    </cofactor>
    <text evidence="6">Binds 1 zinc ion per subunit.</text>
</comment>
<keyword evidence="8" id="KW-1185">Reference proteome</keyword>
<name>A0A923J0N0_CLOTT</name>
<dbReference type="RefSeq" id="WP_035148732.1">
    <property type="nucleotide sequence ID" value="NZ_JAAZWO010000001.1"/>
</dbReference>
<comment type="similarity">
    <text evidence="1">Belongs to the beta-class carbonic anhydrase family.</text>
</comment>
<feature type="binding site" evidence="6">
    <location>
        <position position="99"/>
    </location>
    <ligand>
        <name>Zn(2+)</name>
        <dbReference type="ChEBI" id="CHEBI:29105"/>
    </ligand>
</feature>
<dbReference type="PANTHER" id="PTHR43175:SF3">
    <property type="entry name" value="CARBON DISULFIDE HYDROLASE"/>
    <property type="match status" value="1"/>
</dbReference>
<evidence type="ECO:0000256" key="5">
    <source>
        <dbReference type="ARBA" id="ARBA00048348"/>
    </source>
</evidence>
<dbReference type="Pfam" id="PF00484">
    <property type="entry name" value="Pro_CA"/>
    <property type="match status" value="1"/>
</dbReference>
<sequence>MNKLEEILSFNKSFVKNKEYEKYAATKYPYKKMVIFSCMDTRLTELLPRALNLKNGDAKIIKNAGAVITHPFGSIMRSILVAIYELNAEEVFVIGHHGCGMSNIDTTKTLEKITQRGISQDTLVTLENSGIDLKNWFHGFDCVTDSVKKSVSMIKNHPLMPKDVFVHGLVIDPETGKLDVIVDGYNRNNI</sequence>
<keyword evidence="3 6" id="KW-0479">Metal-binding</keyword>
<evidence type="ECO:0000256" key="1">
    <source>
        <dbReference type="ARBA" id="ARBA00006217"/>
    </source>
</evidence>
<evidence type="ECO:0000313" key="8">
    <source>
        <dbReference type="Proteomes" id="UP000563151"/>
    </source>
</evidence>
<dbReference type="EMBL" id="JAAZWO010000001">
    <property type="protein sequence ID" value="MBC2396413.1"/>
    <property type="molecule type" value="Genomic_DNA"/>
</dbReference>
<feature type="binding site" evidence="6">
    <location>
        <position position="38"/>
    </location>
    <ligand>
        <name>Zn(2+)</name>
        <dbReference type="ChEBI" id="CHEBI:29105"/>
    </ligand>
</feature>
<dbReference type="EC" id="4.2.1.1" evidence="2"/>
<dbReference type="SMART" id="SM00947">
    <property type="entry name" value="Pro_CA"/>
    <property type="match status" value="1"/>
</dbReference>
<evidence type="ECO:0000256" key="4">
    <source>
        <dbReference type="ARBA" id="ARBA00022833"/>
    </source>
</evidence>
<dbReference type="InterPro" id="IPR036874">
    <property type="entry name" value="Carbonic_anhydrase_sf"/>
</dbReference>